<protein>
    <submittedName>
        <fullName evidence="1">Uncharacterized protein</fullName>
    </submittedName>
</protein>
<sequence length="55" mass="6504">MMDQNYLVEKLTEYRNRELKASEKNAHVRYGGKRTRSLKGWLSVLAQTFVKESSR</sequence>
<accession>A0A841T1V0</accession>
<evidence type="ECO:0000313" key="2">
    <source>
        <dbReference type="Proteomes" id="UP000535838"/>
    </source>
</evidence>
<dbReference type="RefSeq" id="WP_185123571.1">
    <property type="nucleotide sequence ID" value="NZ_JACJVQ010000032.1"/>
</dbReference>
<organism evidence="1 2">
    <name type="scientific">Cohnella thailandensis</name>
    <dbReference type="NCBI Taxonomy" id="557557"/>
    <lineage>
        <taxon>Bacteria</taxon>
        <taxon>Bacillati</taxon>
        <taxon>Bacillota</taxon>
        <taxon>Bacilli</taxon>
        <taxon>Bacillales</taxon>
        <taxon>Paenibacillaceae</taxon>
        <taxon>Cohnella</taxon>
    </lineage>
</organism>
<reference evidence="1 2" key="1">
    <citation type="submission" date="2020-08" db="EMBL/GenBank/DDBJ databases">
        <title>Cohnella phylogeny.</title>
        <authorList>
            <person name="Dunlap C."/>
        </authorList>
    </citation>
    <scope>NUCLEOTIDE SEQUENCE [LARGE SCALE GENOMIC DNA]</scope>
    <source>
        <strain evidence="1 2">DSM 25241</strain>
    </source>
</reference>
<dbReference type="EMBL" id="JACJVQ010000032">
    <property type="protein sequence ID" value="MBB6638373.1"/>
    <property type="molecule type" value="Genomic_DNA"/>
</dbReference>
<keyword evidence="2" id="KW-1185">Reference proteome</keyword>
<name>A0A841T1V0_9BACL</name>
<dbReference type="Proteomes" id="UP000535838">
    <property type="component" value="Unassembled WGS sequence"/>
</dbReference>
<gene>
    <name evidence="1" type="ORF">H7B67_29935</name>
</gene>
<proteinExistence type="predicted"/>
<dbReference type="AlphaFoldDB" id="A0A841T1V0"/>
<evidence type="ECO:0000313" key="1">
    <source>
        <dbReference type="EMBL" id="MBB6638373.1"/>
    </source>
</evidence>
<comment type="caution">
    <text evidence="1">The sequence shown here is derived from an EMBL/GenBank/DDBJ whole genome shotgun (WGS) entry which is preliminary data.</text>
</comment>